<feature type="non-terminal residue" evidence="6">
    <location>
        <position position="1"/>
    </location>
</feature>
<sequence length="77" mass="8716">PTLDDQSRIGDHAAREFTHVLYEDVASDPTLPCTKSIRCAAWGHGEAVFFQATARGKEGMTLFFMCCDPSRSHRWRE</sequence>
<dbReference type="Gene3D" id="2.20.25.10">
    <property type="match status" value="1"/>
</dbReference>
<dbReference type="OrthoDB" id="282270at2759"/>
<keyword evidence="1" id="KW-0479">Metal-binding</keyword>
<keyword evidence="7" id="KW-1185">Reference proteome</keyword>
<keyword evidence="2 4" id="KW-0863">Zinc-finger</keyword>
<organism evidence="6 7">
    <name type="scientific">Eragrostis curvula</name>
    <name type="common">weeping love grass</name>
    <dbReference type="NCBI Taxonomy" id="38414"/>
    <lineage>
        <taxon>Eukaryota</taxon>
        <taxon>Viridiplantae</taxon>
        <taxon>Streptophyta</taxon>
        <taxon>Embryophyta</taxon>
        <taxon>Tracheophyta</taxon>
        <taxon>Spermatophyta</taxon>
        <taxon>Magnoliopsida</taxon>
        <taxon>Liliopsida</taxon>
        <taxon>Poales</taxon>
        <taxon>Poaceae</taxon>
        <taxon>PACMAD clade</taxon>
        <taxon>Chloridoideae</taxon>
        <taxon>Eragrostideae</taxon>
        <taxon>Eragrostidinae</taxon>
        <taxon>Eragrostis</taxon>
    </lineage>
</organism>
<dbReference type="PANTHER" id="PTHR11239:SF18">
    <property type="entry name" value="DNA-DIRECTED RNA POLYMERASE SUBUNIT"/>
    <property type="match status" value="1"/>
</dbReference>
<name>A0A5J9TWI3_9POAL</name>
<dbReference type="GO" id="GO:0006283">
    <property type="term" value="P:transcription-coupled nucleotide-excision repair"/>
    <property type="evidence" value="ECO:0007669"/>
    <property type="project" value="TreeGrafter"/>
</dbReference>
<protein>
    <recommendedName>
        <fullName evidence="5">TFIIS-type domain-containing protein</fullName>
    </recommendedName>
</protein>
<dbReference type="PANTHER" id="PTHR11239">
    <property type="entry name" value="DNA-DIRECTED RNA POLYMERASE"/>
    <property type="match status" value="1"/>
</dbReference>
<evidence type="ECO:0000256" key="4">
    <source>
        <dbReference type="PROSITE-ProRule" id="PRU00472"/>
    </source>
</evidence>
<dbReference type="Proteomes" id="UP000324897">
    <property type="component" value="Unassembled WGS sequence"/>
</dbReference>
<reference evidence="6 7" key="1">
    <citation type="journal article" date="2019" name="Sci. Rep.">
        <title>A high-quality genome of Eragrostis curvula grass provides insights into Poaceae evolution and supports new strategies to enhance forage quality.</title>
        <authorList>
            <person name="Carballo J."/>
            <person name="Santos B.A.C.M."/>
            <person name="Zappacosta D."/>
            <person name="Garbus I."/>
            <person name="Selva J.P."/>
            <person name="Gallo C.A."/>
            <person name="Diaz A."/>
            <person name="Albertini E."/>
            <person name="Caccamo M."/>
            <person name="Echenique V."/>
        </authorList>
    </citation>
    <scope>NUCLEOTIDE SEQUENCE [LARGE SCALE GENOMIC DNA]</scope>
    <source>
        <strain evidence="7">cv. Victoria</strain>
        <tissue evidence="6">Leaf</tissue>
    </source>
</reference>
<evidence type="ECO:0000313" key="6">
    <source>
        <dbReference type="EMBL" id="TVU15547.1"/>
    </source>
</evidence>
<evidence type="ECO:0000256" key="2">
    <source>
        <dbReference type="ARBA" id="ARBA00022771"/>
    </source>
</evidence>
<feature type="domain" description="TFIIS-type" evidence="5">
    <location>
        <begin position="29"/>
        <end position="76"/>
    </location>
</feature>
<dbReference type="EMBL" id="RWGY01000031">
    <property type="protein sequence ID" value="TVU15547.1"/>
    <property type="molecule type" value="Genomic_DNA"/>
</dbReference>
<dbReference type="GO" id="GO:0006367">
    <property type="term" value="P:transcription initiation at RNA polymerase II promoter"/>
    <property type="evidence" value="ECO:0007669"/>
    <property type="project" value="TreeGrafter"/>
</dbReference>
<dbReference type="InterPro" id="IPR001222">
    <property type="entry name" value="Znf_TFIIS"/>
</dbReference>
<dbReference type="AlphaFoldDB" id="A0A5J9TWI3"/>
<comment type="caution">
    <text evidence="6">The sequence shown here is derived from an EMBL/GenBank/DDBJ whole genome shotgun (WGS) entry which is preliminary data.</text>
</comment>
<evidence type="ECO:0000256" key="1">
    <source>
        <dbReference type="ARBA" id="ARBA00022723"/>
    </source>
</evidence>
<accession>A0A5J9TWI3</accession>
<dbReference type="InterPro" id="IPR012164">
    <property type="entry name" value="Rpa12/Rpb9/Rpc10/TFS"/>
</dbReference>
<evidence type="ECO:0000259" key="5">
    <source>
        <dbReference type="PROSITE" id="PS51133"/>
    </source>
</evidence>
<dbReference type="Gramene" id="TVU15547">
    <property type="protein sequence ID" value="TVU15547"/>
    <property type="gene ID" value="EJB05_39072"/>
</dbReference>
<gene>
    <name evidence="6" type="ORF">EJB05_39072</name>
</gene>
<proteinExistence type="predicted"/>
<dbReference type="SUPFAM" id="SSF57783">
    <property type="entry name" value="Zinc beta-ribbon"/>
    <property type="match status" value="1"/>
</dbReference>
<dbReference type="PROSITE" id="PS51133">
    <property type="entry name" value="ZF_TFIIS_2"/>
    <property type="match status" value="1"/>
</dbReference>
<dbReference type="GO" id="GO:0003676">
    <property type="term" value="F:nucleic acid binding"/>
    <property type="evidence" value="ECO:0007669"/>
    <property type="project" value="InterPro"/>
</dbReference>
<evidence type="ECO:0000313" key="7">
    <source>
        <dbReference type="Proteomes" id="UP000324897"/>
    </source>
</evidence>
<dbReference type="GO" id="GO:0008270">
    <property type="term" value="F:zinc ion binding"/>
    <property type="evidence" value="ECO:0007669"/>
    <property type="project" value="UniProtKB-KW"/>
</dbReference>
<dbReference type="GO" id="GO:0003899">
    <property type="term" value="F:DNA-directed RNA polymerase activity"/>
    <property type="evidence" value="ECO:0007669"/>
    <property type="project" value="InterPro"/>
</dbReference>
<dbReference type="GO" id="GO:0001193">
    <property type="term" value="P:maintenance of transcriptional fidelity during transcription elongation by RNA polymerase II"/>
    <property type="evidence" value="ECO:0007669"/>
    <property type="project" value="TreeGrafter"/>
</dbReference>
<keyword evidence="3" id="KW-0862">Zinc</keyword>
<evidence type="ECO:0000256" key="3">
    <source>
        <dbReference type="ARBA" id="ARBA00022833"/>
    </source>
</evidence>
<dbReference type="GO" id="GO:0005665">
    <property type="term" value="C:RNA polymerase II, core complex"/>
    <property type="evidence" value="ECO:0007669"/>
    <property type="project" value="TreeGrafter"/>
</dbReference>